<dbReference type="EMBL" id="LR796954">
    <property type="protein sequence ID" value="CAB4177591.1"/>
    <property type="molecule type" value="Genomic_DNA"/>
</dbReference>
<sequence>MISEVILTKYIPADHKFDARITARFAMWSGWVKIPFPYRIDSQEARYRAAAEFLIADSGLDMAIVAGGITPQGWTFIATYKGSGGCVDPRGES</sequence>
<dbReference type="EMBL" id="LR797301">
    <property type="protein sequence ID" value="CAB4199894.1"/>
    <property type="molecule type" value="Genomic_DNA"/>
</dbReference>
<name>A0A6J5Q7U9_9CAUD</name>
<reference evidence="2" key="1">
    <citation type="submission" date="2020-05" db="EMBL/GenBank/DDBJ databases">
        <authorList>
            <person name="Chiriac C."/>
            <person name="Salcher M."/>
            <person name="Ghai R."/>
            <person name="Kavagutti S V."/>
        </authorList>
    </citation>
    <scope>NUCLEOTIDE SEQUENCE</scope>
</reference>
<organism evidence="2">
    <name type="scientific">uncultured Caudovirales phage</name>
    <dbReference type="NCBI Taxonomy" id="2100421"/>
    <lineage>
        <taxon>Viruses</taxon>
        <taxon>Duplodnaviria</taxon>
        <taxon>Heunggongvirae</taxon>
        <taxon>Uroviricota</taxon>
        <taxon>Caudoviricetes</taxon>
        <taxon>Peduoviridae</taxon>
        <taxon>Maltschvirus</taxon>
        <taxon>Maltschvirus maltsch</taxon>
    </lineage>
</organism>
<evidence type="ECO:0000313" key="2">
    <source>
        <dbReference type="EMBL" id="CAB4177591.1"/>
    </source>
</evidence>
<evidence type="ECO:0000313" key="4">
    <source>
        <dbReference type="EMBL" id="CAB4199894.1"/>
    </source>
</evidence>
<evidence type="ECO:0000313" key="3">
    <source>
        <dbReference type="EMBL" id="CAB4187333.1"/>
    </source>
</evidence>
<protein>
    <submittedName>
        <fullName evidence="2">Uncharacterized protein</fullName>
    </submittedName>
</protein>
<dbReference type="EMBL" id="LR796467">
    <property type="protein sequence ID" value="CAB4146536.1"/>
    <property type="molecule type" value="Genomic_DNA"/>
</dbReference>
<proteinExistence type="predicted"/>
<accession>A0A6J5Q7U9</accession>
<gene>
    <name evidence="2" type="ORF">UFOVP1008_16</name>
    <name evidence="3" type="ORF">UFOVP1160_30</name>
    <name evidence="4" type="ORF">UFOVP1352_20</name>
    <name evidence="1" type="ORF">UFOVP498_24</name>
</gene>
<dbReference type="EMBL" id="LR797110">
    <property type="protein sequence ID" value="CAB4187333.1"/>
    <property type="molecule type" value="Genomic_DNA"/>
</dbReference>
<evidence type="ECO:0000313" key="1">
    <source>
        <dbReference type="EMBL" id="CAB4146536.1"/>
    </source>
</evidence>